<dbReference type="EMBL" id="KZ613499">
    <property type="protein sequence ID" value="PMD17456.1"/>
    <property type="molecule type" value="Genomic_DNA"/>
</dbReference>
<keyword evidence="1" id="KW-1133">Transmembrane helix</keyword>
<reference evidence="2 3" key="1">
    <citation type="submission" date="2016-05" db="EMBL/GenBank/DDBJ databases">
        <title>A degradative enzymes factory behind the ericoid mycorrhizal symbiosis.</title>
        <authorList>
            <consortium name="DOE Joint Genome Institute"/>
            <person name="Martino E."/>
            <person name="Morin E."/>
            <person name="Grelet G."/>
            <person name="Kuo A."/>
            <person name="Kohler A."/>
            <person name="Daghino S."/>
            <person name="Barry K."/>
            <person name="Choi C."/>
            <person name="Cichocki N."/>
            <person name="Clum A."/>
            <person name="Copeland A."/>
            <person name="Hainaut M."/>
            <person name="Haridas S."/>
            <person name="Labutti K."/>
            <person name="Lindquist E."/>
            <person name="Lipzen A."/>
            <person name="Khouja H.-R."/>
            <person name="Murat C."/>
            <person name="Ohm R."/>
            <person name="Olson A."/>
            <person name="Spatafora J."/>
            <person name="Veneault-Fourrey C."/>
            <person name="Henrissat B."/>
            <person name="Grigoriev I."/>
            <person name="Martin F."/>
            <person name="Perotto S."/>
        </authorList>
    </citation>
    <scope>NUCLEOTIDE SEQUENCE [LARGE SCALE GENOMIC DNA]</scope>
    <source>
        <strain evidence="2 3">UAMH 7357</strain>
    </source>
</reference>
<evidence type="ECO:0000256" key="1">
    <source>
        <dbReference type="SAM" id="Phobius"/>
    </source>
</evidence>
<sequence length="308" mass="34715">MAPFNKTTVENIEDLIRYHNAKQENALKECHMARFMENLSRPKIEGIYWTMTVLIILLAMAAGVIYSRTEQLYRAFKKEQKDREDGLSSLVAFESSKEKHHHSAKICCFWAAVLLAVAIAADAIQVLAIIALQHCHHEALLGLYWPVWTLLGLGSSIAMAGVVLSQVYGLQQHELPPFGTALGTPVLVVCSIGHYIYTQVLECRKKKNKVSRTGSKEHLEKMFSTRTTACNSIRRSWENGPLLHFDVWRPNTDLPQNIEVVGRSLHGLLITEPKCLDENCQTCSRKKNSEPSFIEAGTQTPNKTNFPR</sequence>
<dbReference type="OrthoDB" id="3537340at2759"/>
<evidence type="ECO:0000313" key="3">
    <source>
        <dbReference type="Proteomes" id="UP000235672"/>
    </source>
</evidence>
<feature type="transmembrane region" description="Helical" evidence="1">
    <location>
        <begin position="107"/>
        <end position="131"/>
    </location>
</feature>
<name>A0A2J6PU60_9HELO</name>
<organism evidence="2 3">
    <name type="scientific">Hyaloscypha hepaticicola</name>
    <dbReference type="NCBI Taxonomy" id="2082293"/>
    <lineage>
        <taxon>Eukaryota</taxon>
        <taxon>Fungi</taxon>
        <taxon>Dikarya</taxon>
        <taxon>Ascomycota</taxon>
        <taxon>Pezizomycotina</taxon>
        <taxon>Leotiomycetes</taxon>
        <taxon>Helotiales</taxon>
        <taxon>Hyaloscyphaceae</taxon>
        <taxon>Hyaloscypha</taxon>
    </lineage>
</organism>
<protein>
    <submittedName>
        <fullName evidence="2">Uncharacterized protein</fullName>
    </submittedName>
</protein>
<feature type="transmembrane region" description="Helical" evidence="1">
    <location>
        <begin position="177"/>
        <end position="197"/>
    </location>
</feature>
<feature type="transmembrane region" description="Helical" evidence="1">
    <location>
        <begin position="143"/>
        <end position="165"/>
    </location>
</feature>
<evidence type="ECO:0000313" key="2">
    <source>
        <dbReference type="EMBL" id="PMD17456.1"/>
    </source>
</evidence>
<keyword evidence="3" id="KW-1185">Reference proteome</keyword>
<gene>
    <name evidence="2" type="ORF">NA56DRAFT_707580</name>
</gene>
<accession>A0A2J6PU60</accession>
<proteinExistence type="predicted"/>
<keyword evidence="1" id="KW-0472">Membrane</keyword>
<dbReference type="AlphaFoldDB" id="A0A2J6PU60"/>
<dbReference type="Proteomes" id="UP000235672">
    <property type="component" value="Unassembled WGS sequence"/>
</dbReference>
<keyword evidence="1" id="KW-0812">Transmembrane</keyword>
<feature type="transmembrane region" description="Helical" evidence="1">
    <location>
        <begin position="46"/>
        <end position="67"/>
    </location>
</feature>